<dbReference type="InterPro" id="IPR004143">
    <property type="entry name" value="BPL_LPL_catalytic"/>
</dbReference>
<proteinExistence type="predicted"/>
<dbReference type="STRING" id="266128.ABB25_09330"/>
<evidence type="ECO:0000259" key="2">
    <source>
        <dbReference type="PROSITE" id="PS51733"/>
    </source>
</evidence>
<accession>A0A0R0BJQ6</accession>
<dbReference type="PANTHER" id="PTHR12835">
    <property type="entry name" value="BIOTIN PROTEIN LIGASE"/>
    <property type="match status" value="1"/>
</dbReference>
<gene>
    <name evidence="3" type="ORF">ABB25_09330</name>
</gene>
<dbReference type="GO" id="GO:0004077">
    <property type="term" value="F:biotin--[biotin carboxyl-carrier protein] ligase activity"/>
    <property type="evidence" value="ECO:0007669"/>
    <property type="project" value="InterPro"/>
</dbReference>
<dbReference type="PATRIC" id="fig|266128.3.peg.732"/>
<dbReference type="RefSeq" id="WP_057666139.1">
    <property type="nucleotide sequence ID" value="NZ_LDJH01000014.1"/>
</dbReference>
<dbReference type="NCBIfam" id="TIGR00121">
    <property type="entry name" value="birA_ligase"/>
    <property type="match status" value="1"/>
</dbReference>
<name>A0A0R0BJQ6_9GAMM</name>
<feature type="domain" description="BPL/LPL catalytic" evidence="2">
    <location>
        <begin position="62"/>
        <end position="257"/>
    </location>
</feature>
<evidence type="ECO:0000256" key="1">
    <source>
        <dbReference type="ARBA" id="ARBA00022598"/>
    </source>
</evidence>
<dbReference type="OrthoDB" id="9807064at2"/>
<dbReference type="InterPro" id="IPR045864">
    <property type="entry name" value="aa-tRNA-synth_II/BPL/LPL"/>
</dbReference>
<dbReference type="Gene3D" id="2.30.30.100">
    <property type="match status" value="1"/>
</dbReference>
<keyword evidence="1" id="KW-0436">Ligase</keyword>
<dbReference type="SUPFAM" id="SSF55681">
    <property type="entry name" value="Class II aaRS and biotin synthetases"/>
    <property type="match status" value="1"/>
</dbReference>
<dbReference type="PANTHER" id="PTHR12835:SF5">
    <property type="entry name" value="BIOTIN--PROTEIN LIGASE"/>
    <property type="match status" value="1"/>
</dbReference>
<dbReference type="Gene3D" id="3.30.930.10">
    <property type="entry name" value="Bira Bifunctional Protein, Domain 2"/>
    <property type="match status" value="1"/>
</dbReference>
<evidence type="ECO:0000313" key="4">
    <source>
        <dbReference type="Proteomes" id="UP000051254"/>
    </source>
</evidence>
<dbReference type="InterPro" id="IPR036390">
    <property type="entry name" value="WH_DNA-bd_sf"/>
</dbReference>
<dbReference type="PROSITE" id="PS51733">
    <property type="entry name" value="BPL_LPL_CATALYTIC"/>
    <property type="match status" value="1"/>
</dbReference>
<dbReference type="AlphaFoldDB" id="A0A0R0BJQ6"/>
<keyword evidence="4" id="KW-1185">Reference proteome</keyword>
<comment type="caution">
    <text evidence="3">The sequence shown here is derived from an EMBL/GenBank/DDBJ whole genome shotgun (WGS) entry which is preliminary data.</text>
</comment>
<dbReference type="CDD" id="cd16442">
    <property type="entry name" value="BPL"/>
    <property type="match status" value="1"/>
</dbReference>
<dbReference type="InterPro" id="IPR004408">
    <property type="entry name" value="Biotin_CoA_COase_ligase"/>
</dbReference>
<dbReference type="EMBL" id="LDJH01000014">
    <property type="protein sequence ID" value="KRG57565.1"/>
    <property type="molecule type" value="Genomic_DNA"/>
</dbReference>
<dbReference type="GO" id="GO:0005737">
    <property type="term" value="C:cytoplasm"/>
    <property type="evidence" value="ECO:0007669"/>
    <property type="project" value="TreeGrafter"/>
</dbReference>
<reference evidence="3 4" key="1">
    <citation type="submission" date="2015-05" db="EMBL/GenBank/DDBJ databases">
        <title>Genome sequencing and analysis of members of genus Stenotrophomonas.</title>
        <authorList>
            <person name="Patil P.P."/>
            <person name="Midha S."/>
            <person name="Patil P.B."/>
        </authorList>
    </citation>
    <scope>NUCLEOTIDE SEQUENCE [LARGE SCALE GENOMIC DNA]</scope>
    <source>
        <strain evidence="3 4">DSM 17805</strain>
    </source>
</reference>
<dbReference type="Pfam" id="PF03099">
    <property type="entry name" value="BPL_LplA_LipB"/>
    <property type="match status" value="1"/>
</dbReference>
<dbReference type="SUPFAM" id="SSF46785">
    <property type="entry name" value="Winged helix' DNA-binding domain"/>
    <property type="match status" value="1"/>
</dbReference>
<evidence type="ECO:0000313" key="3">
    <source>
        <dbReference type="EMBL" id="KRG57565.1"/>
    </source>
</evidence>
<protein>
    <recommendedName>
        <fullName evidence="2">BPL/LPL catalytic domain-containing protein</fullName>
    </recommendedName>
</protein>
<sequence>MGVDDQRLLALLAAAPMPLSQLARALAVPPGQLAGQLQALVQAGVALQQQGDCWQLRQPPDLHQRDRIEQLLAPATLPLLGGLEVLWEVDSTNSELLRRPLPQAGVSVLLAERQTAGRGRRGRHWVSPLAQHVYLSLACRFQGGIAAMAGLSLAVGVLVAEALRGHGLTGVGLKWPNDLLLGGRKLGGILLESRGSAQDPALAVIGIGLNVHNAAAAAGAIDQPWTSIDQHLPGLAQRDGVVAAVLNGLLPGLVAFEREGLAPFLTRYAALDVLAGQPVWIHQDGQRQPATALGLAADGGLRVLDQHGQRCLHAGDVSVRKQ</sequence>
<organism evidence="3 4">
    <name type="scientific">Stenotrophomonas koreensis</name>
    <dbReference type="NCBI Taxonomy" id="266128"/>
    <lineage>
        <taxon>Bacteria</taxon>
        <taxon>Pseudomonadati</taxon>
        <taxon>Pseudomonadota</taxon>
        <taxon>Gammaproteobacteria</taxon>
        <taxon>Lysobacterales</taxon>
        <taxon>Lysobacteraceae</taxon>
        <taxon>Stenotrophomonas</taxon>
    </lineage>
</organism>
<dbReference type="Proteomes" id="UP000051254">
    <property type="component" value="Unassembled WGS sequence"/>
</dbReference>